<reference evidence="3 4" key="1">
    <citation type="journal article" date="2018" name="Nat. Ecol. Evol.">
        <title>Pezizomycetes genomes reveal the molecular basis of ectomycorrhizal truffle lifestyle.</title>
        <authorList>
            <person name="Murat C."/>
            <person name="Payen T."/>
            <person name="Noel B."/>
            <person name="Kuo A."/>
            <person name="Morin E."/>
            <person name="Chen J."/>
            <person name="Kohler A."/>
            <person name="Krizsan K."/>
            <person name="Balestrini R."/>
            <person name="Da Silva C."/>
            <person name="Montanini B."/>
            <person name="Hainaut M."/>
            <person name="Levati E."/>
            <person name="Barry K.W."/>
            <person name="Belfiori B."/>
            <person name="Cichocki N."/>
            <person name="Clum A."/>
            <person name="Dockter R.B."/>
            <person name="Fauchery L."/>
            <person name="Guy J."/>
            <person name="Iotti M."/>
            <person name="Le Tacon F."/>
            <person name="Lindquist E.A."/>
            <person name="Lipzen A."/>
            <person name="Malagnac F."/>
            <person name="Mello A."/>
            <person name="Molinier V."/>
            <person name="Miyauchi S."/>
            <person name="Poulain J."/>
            <person name="Riccioni C."/>
            <person name="Rubini A."/>
            <person name="Sitrit Y."/>
            <person name="Splivallo R."/>
            <person name="Traeger S."/>
            <person name="Wang M."/>
            <person name="Zifcakova L."/>
            <person name="Wipf D."/>
            <person name="Zambonelli A."/>
            <person name="Paolocci F."/>
            <person name="Nowrousian M."/>
            <person name="Ottonello S."/>
            <person name="Baldrian P."/>
            <person name="Spatafora J.W."/>
            <person name="Henrissat B."/>
            <person name="Nagy L.G."/>
            <person name="Aury J.M."/>
            <person name="Wincker P."/>
            <person name="Grigoriev I.V."/>
            <person name="Bonfante P."/>
            <person name="Martin F.M."/>
        </authorList>
    </citation>
    <scope>NUCLEOTIDE SEQUENCE [LARGE SCALE GENOMIC DNA]</scope>
    <source>
        <strain evidence="3 4">ATCC MYA-4762</strain>
    </source>
</reference>
<evidence type="ECO:0000256" key="2">
    <source>
        <dbReference type="SAM" id="Phobius"/>
    </source>
</evidence>
<proteinExistence type="predicted"/>
<keyword evidence="4" id="KW-1185">Reference proteome</keyword>
<protein>
    <submittedName>
        <fullName evidence="3">Uncharacterized protein</fullName>
    </submittedName>
</protein>
<feature type="transmembrane region" description="Helical" evidence="2">
    <location>
        <begin position="23"/>
        <end position="41"/>
    </location>
</feature>
<keyword evidence="2" id="KW-1133">Transmembrane helix</keyword>
<dbReference type="InParanoid" id="A0A3N4LTD7"/>
<evidence type="ECO:0000313" key="3">
    <source>
        <dbReference type="EMBL" id="RPB21275.1"/>
    </source>
</evidence>
<keyword evidence="2" id="KW-0472">Membrane</keyword>
<feature type="compositionally biased region" description="Basic and acidic residues" evidence="1">
    <location>
        <begin position="89"/>
        <end position="102"/>
    </location>
</feature>
<accession>A0A3N4LTD7</accession>
<keyword evidence="2" id="KW-0812">Transmembrane</keyword>
<dbReference type="EMBL" id="ML121561">
    <property type="protein sequence ID" value="RPB21275.1"/>
    <property type="molecule type" value="Genomic_DNA"/>
</dbReference>
<organism evidence="3 4">
    <name type="scientific">Terfezia boudieri ATCC MYA-4762</name>
    <dbReference type="NCBI Taxonomy" id="1051890"/>
    <lineage>
        <taxon>Eukaryota</taxon>
        <taxon>Fungi</taxon>
        <taxon>Dikarya</taxon>
        <taxon>Ascomycota</taxon>
        <taxon>Pezizomycotina</taxon>
        <taxon>Pezizomycetes</taxon>
        <taxon>Pezizales</taxon>
        <taxon>Pezizaceae</taxon>
        <taxon>Terfezia</taxon>
    </lineage>
</organism>
<evidence type="ECO:0000313" key="4">
    <source>
        <dbReference type="Proteomes" id="UP000267821"/>
    </source>
</evidence>
<sequence length="108" mass="13036">MITFQTYRTWIYLSHWCIPHPQLRGFSFLFFFLIHVILGHVKLQRRRLQQNPSGTVMDEWIDREISCCFGERYVPGLIVLRHCDTHVFSESSKRQTDRKTQKMTEYPT</sequence>
<evidence type="ECO:0000256" key="1">
    <source>
        <dbReference type="SAM" id="MobiDB-lite"/>
    </source>
</evidence>
<dbReference type="Proteomes" id="UP000267821">
    <property type="component" value="Unassembled WGS sequence"/>
</dbReference>
<name>A0A3N4LTD7_9PEZI</name>
<feature type="region of interest" description="Disordered" evidence="1">
    <location>
        <begin position="89"/>
        <end position="108"/>
    </location>
</feature>
<dbReference type="AlphaFoldDB" id="A0A3N4LTD7"/>
<gene>
    <name evidence="3" type="ORF">L211DRAFT_447071</name>
</gene>